<feature type="region of interest" description="Disordered" evidence="1">
    <location>
        <begin position="356"/>
        <end position="386"/>
    </location>
</feature>
<keyword evidence="3" id="KW-1185">Reference proteome</keyword>
<dbReference type="EMBL" id="CP036266">
    <property type="protein sequence ID" value="QDT22879.1"/>
    <property type="molecule type" value="Genomic_DNA"/>
</dbReference>
<evidence type="ECO:0000313" key="2">
    <source>
        <dbReference type="EMBL" id="QDT22879.1"/>
    </source>
</evidence>
<proteinExistence type="predicted"/>
<dbReference type="PANTHER" id="PTHR30273:SF2">
    <property type="entry name" value="PROTEIN FECR"/>
    <property type="match status" value="1"/>
</dbReference>
<accession>A0A517PU22</accession>
<dbReference type="Proteomes" id="UP000320421">
    <property type="component" value="Chromosome"/>
</dbReference>
<dbReference type="InterPro" id="IPR012373">
    <property type="entry name" value="Ferrdict_sens_TM"/>
</dbReference>
<sequence length="564" mass="63127">MSLQEIPPEFDELLNQFLEDELSADEFAAFEKTLRENPQARTYYFDVLDVNSGIARNRTDRLRELDRVILQGIKAPQPAQETATSPTSRSGGHAVAFLLVAAASVSVLLLTEWIMTGHFFWNQPEQVVQPDNKASEDPPLALSDSYVATLSRSFDCKWGNENPPRFSGQRLLSKNLTLLQGIAEFRFDSGVRLVLEGPTTISIDSATCAKIASGSVVLHGYESSPEFELVTPQARFYDIGTEYGAKVAEDGGTELHVFQGAVRVQPGIELAQISAPLVVNEGNARLIEPETNKEINLEPTRFKREVPGQPKALTAVRKELLAYDSFHPPKIADPARFSDWRNSGFGWTTPWRSRAQKLSEAPGKSLPQLSLQPDQKSKDQTGSIELERGNTAWRSLEKPIRLDTDVLYYVSFFIQQAAEPTAAGLHYGNISLQSDQIDKLTGQRDKIMFGVNSQNYPTLLLKGQTQEKAPPLLPETTYFYVAKIVASENAPDQIFLRVFYEDETIPDQEPLIWTCVSTPFKDSNIYPHLRIHAGKSSKYRFDELRIGSSWESVVNFQDPNKLPE</sequence>
<protein>
    <submittedName>
        <fullName evidence="2">FecR protein</fullName>
    </submittedName>
</protein>
<name>A0A517PU22_9PLAN</name>
<reference evidence="2 3" key="1">
    <citation type="submission" date="2019-02" db="EMBL/GenBank/DDBJ databases">
        <title>Deep-cultivation of Planctomycetes and their phenomic and genomic characterization uncovers novel biology.</title>
        <authorList>
            <person name="Wiegand S."/>
            <person name="Jogler M."/>
            <person name="Boedeker C."/>
            <person name="Pinto D."/>
            <person name="Vollmers J."/>
            <person name="Rivas-Marin E."/>
            <person name="Kohn T."/>
            <person name="Peeters S.H."/>
            <person name="Heuer A."/>
            <person name="Rast P."/>
            <person name="Oberbeckmann S."/>
            <person name="Bunk B."/>
            <person name="Jeske O."/>
            <person name="Meyerdierks A."/>
            <person name="Storesund J.E."/>
            <person name="Kallscheuer N."/>
            <person name="Luecker S."/>
            <person name="Lage O.M."/>
            <person name="Pohl T."/>
            <person name="Merkel B.J."/>
            <person name="Hornburger P."/>
            <person name="Mueller R.-W."/>
            <person name="Bruemmer F."/>
            <person name="Labrenz M."/>
            <person name="Spormann A.M."/>
            <person name="Op den Camp H."/>
            <person name="Overmann J."/>
            <person name="Amann R."/>
            <person name="Jetten M.S.M."/>
            <person name="Mascher T."/>
            <person name="Medema M.H."/>
            <person name="Devos D.P."/>
            <person name="Kaster A.-K."/>
            <person name="Ovreas L."/>
            <person name="Rohde M."/>
            <person name="Galperin M.Y."/>
            <person name="Jogler C."/>
        </authorList>
    </citation>
    <scope>NUCLEOTIDE SEQUENCE [LARGE SCALE GENOMIC DNA]</scope>
    <source>
        <strain evidence="2 3">HG66A1</strain>
    </source>
</reference>
<dbReference type="AlphaFoldDB" id="A0A517PU22"/>
<evidence type="ECO:0000256" key="1">
    <source>
        <dbReference type="SAM" id="MobiDB-lite"/>
    </source>
</evidence>
<gene>
    <name evidence="2" type="ORF">HG66A1_46900</name>
</gene>
<dbReference type="GO" id="GO:0016989">
    <property type="term" value="F:sigma factor antagonist activity"/>
    <property type="evidence" value="ECO:0007669"/>
    <property type="project" value="TreeGrafter"/>
</dbReference>
<evidence type="ECO:0000313" key="3">
    <source>
        <dbReference type="Proteomes" id="UP000320421"/>
    </source>
</evidence>
<organism evidence="2 3">
    <name type="scientific">Gimesia chilikensis</name>
    <dbReference type="NCBI Taxonomy" id="2605989"/>
    <lineage>
        <taxon>Bacteria</taxon>
        <taxon>Pseudomonadati</taxon>
        <taxon>Planctomycetota</taxon>
        <taxon>Planctomycetia</taxon>
        <taxon>Planctomycetales</taxon>
        <taxon>Planctomycetaceae</taxon>
        <taxon>Gimesia</taxon>
    </lineage>
</organism>
<dbReference type="RefSeq" id="WP_145189441.1">
    <property type="nucleotide sequence ID" value="NZ_CP036266.1"/>
</dbReference>
<dbReference type="OrthoDB" id="255678at2"/>
<dbReference type="PANTHER" id="PTHR30273">
    <property type="entry name" value="PERIPLASMIC SIGNAL SENSOR AND SIGMA FACTOR ACTIVATOR FECR-RELATED"/>
    <property type="match status" value="1"/>
</dbReference>